<evidence type="ECO:0008006" key="4">
    <source>
        <dbReference type="Google" id="ProtNLM"/>
    </source>
</evidence>
<feature type="compositionally biased region" description="Basic and acidic residues" evidence="1">
    <location>
        <begin position="11"/>
        <end position="35"/>
    </location>
</feature>
<feature type="region of interest" description="Disordered" evidence="1">
    <location>
        <begin position="55"/>
        <end position="83"/>
    </location>
</feature>
<dbReference type="Proteomes" id="UP001041814">
    <property type="component" value="Unassembled WGS sequence"/>
</dbReference>
<evidence type="ECO:0000313" key="2">
    <source>
        <dbReference type="EMBL" id="MBK1712127.1"/>
    </source>
</evidence>
<feature type="compositionally biased region" description="Low complexity" evidence="1">
    <location>
        <begin position="1"/>
        <end position="10"/>
    </location>
</feature>
<evidence type="ECO:0000313" key="3">
    <source>
        <dbReference type="Proteomes" id="UP001041814"/>
    </source>
</evidence>
<comment type="caution">
    <text evidence="2">The sequence shown here is derived from an EMBL/GenBank/DDBJ whole genome shotgun (WGS) entry which is preliminary data.</text>
</comment>
<feature type="non-terminal residue" evidence="2">
    <location>
        <position position="1"/>
    </location>
</feature>
<accession>A0ABS1DTL1</accession>
<evidence type="ECO:0000256" key="1">
    <source>
        <dbReference type="SAM" id="MobiDB-lite"/>
    </source>
</evidence>
<reference evidence="2" key="1">
    <citation type="submission" date="2017-08" db="EMBL/GenBank/DDBJ databases">
        <authorList>
            <person name="Imhoff J.F."/>
            <person name="Rahn T."/>
            <person name="Kuenzel S."/>
            <person name="Neulinger S.C."/>
        </authorList>
    </citation>
    <scope>NUCLEOTIDE SEQUENCE</scope>
    <source>
        <strain evidence="2">IM 151</strain>
    </source>
</reference>
<protein>
    <recommendedName>
        <fullName evidence="4">DUF4124 domain-containing protein</fullName>
    </recommendedName>
</protein>
<reference evidence="2" key="2">
    <citation type="journal article" date="2020" name="Microorganisms">
        <title>Osmotic Adaptation and Compatible Solute Biosynthesis of Phototrophic Bacteria as Revealed from Genome Analyses.</title>
        <authorList>
            <person name="Imhoff J.F."/>
            <person name="Rahn T."/>
            <person name="Kunzel S."/>
            <person name="Keller A."/>
            <person name="Neulinger S.C."/>
        </authorList>
    </citation>
    <scope>NUCLEOTIDE SEQUENCE</scope>
    <source>
        <strain evidence="2">IM 151</strain>
    </source>
</reference>
<gene>
    <name evidence="2" type="ORF">CKO43_04960</name>
</gene>
<keyword evidence="3" id="KW-1185">Reference proteome</keyword>
<organism evidence="2 3">
    <name type="scientific">Rubrivivax gelatinosus</name>
    <name type="common">Rhodocyclus gelatinosus</name>
    <name type="synonym">Rhodopseudomonas gelatinosa</name>
    <dbReference type="NCBI Taxonomy" id="28068"/>
    <lineage>
        <taxon>Bacteria</taxon>
        <taxon>Pseudomonadati</taxon>
        <taxon>Pseudomonadota</taxon>
        <taxon>Betaproteobacteria</taxon>
        <taxon>Burkholderiales</taxon>
        <taxon>Sphaerotilaceae</taxon>
        <taxon>Rubrivivax</taxon>
    </lineage>
</organism>
<dbReference type="EMBL" id="NRRU01000012">
    <property type="protein sequence ID" value="MBK1712127.1"/>
    <property type="molecule type" value="Genomic_DNA"/>
</dbReference>
<name>A0ABS1DTL1_RUBGE</name>
<proteinExistence type="predicted"/>
<feature type="region of interest" description="Disordered" evidence="1">
    <location>
        <begin position="1"/>
        <end position="40"/>
    </location>
</feature>
<sequence length="83" mass="9118">AARRGGSARAADQEQQSKAKAEQERVAQAKAENCRRARSHLAGLQSGQRIARLNDKGEREILDDKGRAEESRRAEEIIASDCS</sequence>
<feature type="compositionally biased region" description="Basic and acidic residues" evidence="1">
    <location>
        <begin position="55"/>
        <end position="76"/>
    </location>
</feature>